<name>A0A382LEK3_9ZZZZ</name>
<protein>
    <submittedName>
        <fullName evidence="1">Uncharacterized protein</fullName>
    </submittedName>
</protein>
<proteinExistence type="predicted"/>
<organism evidence="1">
    <name type="scientific">marine metagenome</name>
    <dbReference type="NCBI Taxonomy" id="408172"/>
    <lineage>
        <taxon>unclassified sequences</taxon>
        <taxon>metagenomes</taxon>
        <taxon>ecological metagenomes</taxon>
    </lineage>
</organism>
<feature type="non-terminal residue" evidence="1">
    <location>
        <position position="62"/>
    </location>
</feature>
<accession>A0A382LEK3</accession>
<sequence>MADMLKNTSKFISAMLVGSVVIFSHASSVFAVDLFISEVMSSNNATLRDRFFSSSDWIEIFN</sequence>
<gene>
    <name evidence="1" type="ORF">METZ01_LOCUS286421</name>
</gene>
<evidence type="ECO:0000313" key="1">
    <source>
        <dbReference type="EMBL" id="SVC33567.1"/>
    </source>
</evidence>
<reference evidence="1" key="1">
    <citation type="submission" date="2018-05" db="EMBL/GenBank/DDBJ databases">
        <authorList>
            <person name="Lanie J.A."/>
            <person name="Ng W.-L."/>
            <person name="Kazmierczak K.M."/>
            <person name="Andrzejewski T.M."/>
            <person name="Davidsen T.M."/>
            <person name="Wayne K.J."/>
            <person name="Tettelin H."/>
            <person name="Glass J.I."/>
            <person name="Rusch D."/>
            <person name="Podicherti R."/>
            <person name="Tsui H.-C.T."/>
            <person name="Winkler M.E."/>
        </authorList>
    </citation>
    <scope>NUCLEOTIDE SEQUENCE</scope>
</reference>
<dbReference type="EMBL" id="UINC01085738">
    <property type="protein sequence ID" value="SVC33567.1"/>
    <property type="molecule type" value="Genomic_DNA"/>
</dbReference>
<dbReference type="AlphaFoldDB" id="A0A382LEK3"/>